<reference evidence="1 2" key="1">
    <citation type="journal article" date="2015" name="Int. J. Syst. Evol. Microbiol.">
        <title>Tumebacillus algifaecis sp. nov., isolated from decomposing algal scum.</title>
        <authorList>
            <person name="Wu Y.F."/>
            <person name="Zhang B."/>
            <person name="Xing P."/>
            <person name="Wu Q.L."/>
            <person name="Liu S.J."/>
        </authorList>
    </citation>
    <scope>NUCLEOTIDE SEQUENCE [LARGE SCALE GENOMIC DNA]</scope>
    <source>
        <strain evidence="1 2">THMBR28</strain>
    </source>
</reference>
<dbReference type="RefSeq" id="WP_094235694.1">
    <property type="nucleotide sequence ID" value="NZ_CP022657.1"/>
</dbReference>
<dbReference type="AlphaFoldDB" id="A0A223CYN4"/>
<evidence type="ECO:0000313" key="2">
    <source>
        <dbReference type="Proteomes" id="UP000214688"/>
    </source>
</evidence>
<proteinExistence type="predicted"/>
<dbReference type="Proteomes" id="UP000214688">
    <property type="component" value="Chromosome"/>
</dbReference>
<dbReference type="OrthoDB" id="5495170at2"/>
<dbReference type="KEGG" id="tab:CIG75_05190"/>
<dbReference type="EMBL" id="CP022657">
    <property type="protein sequence ID" value="ASS74442.1"/>
    <property type="molecule type" value="Genomic_DNA"/>
</dbReference>
<accession>A0A223CYN4</accession>
<name>A0A223CYN4_9BACL</name>
<sequence length="467" mass="50383">MLMTEKLSIRIVGNSANLLELKNLTATAEMVLGDESADDTQYLLADGAHSDANELIQSSLSTWLDAGKTIAIWNPSEQQLAQLQNLTGMGAPATEELAAVVITKHAQPANGYHLSVVPKQAAEKVTLTVATADADEHHAPETSEVEAVEIDREQLLLQHLIAHGTFDASGSSLYPPSGATFGTAAQYHPYNVTWGAPTCNGNADDYTAGTNTQSPTGGVWNYYYVYYVDGEGGQPYYIVILKQTVQMSPSQRIASSYNSNGYFQYAVELNNNQPTAAWGSSANVNLLRQSPSTSTDGASHVRFEQSMRLMVDNNGGQVATPFSAIENCDNAIPGWGVIDQSSAGRGITDWYFHQIDTWDPTVNPPGDFGNWWASVFHGKYNGQVNDMPSLSYSNLQVETITAWRVDASSKDVSLNVSGSIGQSLALLHNYNGCTGASGSRHHHLYSGSYPIGWTDPLDLGKIVSQGY</sequence>
<organism evidence="1 2">
    <name type="scientific">Tumebacillus algifaecis</name>
    <dbReference type="NCBI Taxonomy" id="1214604"/>
    <lineage>
        <taxon>Bacteria</taxon>
        <taxon>Bacillati</taxon>
        <taxon>Bacillota</taxon>
        <taxon>Bacilli</taxon>
        <taxon>Bacillales</taxon>
        <taxon>Alicyclobacillaceae</taxon>
        <taxon>Tumebacillus</taxon>
    </lineage>
</organism>
<evidence type="ECO:0000313" key="1">
    <source>
        <dbReference type="EMBL" id="ASS74442.1"/>
    </source>
</evidence>
<keyword evidence="2" id="KW-1185">Reference proteome</keyword>
<protein>
    <submittedName>
        <fullName evidence="1">Uncharacterized protein</fullName>
    </submittedName>
</protein>
<gene>
    <name evidence="1" type="ORF">CIG75_05190</name>
</gene>